<evidence type="ECO:0000313" key="3">
    <source>
        <dbReference type="Proteomes" id="UP001152795"/>
    </source>
</evidence>
<accession>A0A6S7IDQ4</accession>
<dbReference type="OrthoDB" id="10037236at2759"/>
<evidence type="ECO:0000256" key="1">
    <source>
        <dbReference type="SAM" id="MobiDB-lite"/>
    </source>
</evidence>
<dbReference type="AlphaFoldDB" id="A0A6S7IDQ4"/>
<reference evidence="2" key="1">
    <citation type="submission" date="2020-04" db="EMBL/GenBank/DDBJ databases">
        <authorList>
            <person name="Alioto T."/>
            <person name="Alioto T."/>
            <person name="Gomez Garrido J."/>
        </authorList>
    </citation>
    <scope>NUCLEOTIDE SEQUENCE</scope>
    <source>
        <strain evidence="2">A484AB</strain>
    </source>
</reference>
<name>A0A6S7IDQ4_PARCT</name>
<evidence type="ECO:0000313" key="2">
    <source>
        <dbReference type="EMBL" id="CAB4014260.1"/>
    </source>
</evidence>
<feature type="compositionally biased region" description="Polar residues" evidence="1">
    <location>
        <begin position="16"/>
        <end position="25"/>
    </location>
</feature>
<feature type="region of interest" description="Disordered" evidence="1">
    <location>
        <begin position="1"/>
        <end position="31"/>
    </location>
</feature>
<dbReference type="EMBL" id="CACRXK020008219">
    <property type="protein sequence ID" value="CAB4014260.1"/>
    <property type="molecule type" value="Genomic_DNA"/>
</dbReference>
<feature type="compositionally biased region" description="Basic and acidic residues" evidence="1">
    <location>
        <begin position="1"/>
        <end position="10"/>
    </location>
</feature>
<sequence>MDETIPERTVRMHPSGINNGNNPLGKTSDDNIPELAEKLQQAFIKPWDNLPPNNELDINLMDQSLRNTTPPLPSIGQVKNCLKHLKPRKATRVDKIPVWILEHFSDDQPVQNNASTQANTNMR</sequence>
<proteinExistence type="predicted"/>
<protein>
    <submittedName>
        <fullName evidence="2">Uncharacterized protein</fullName>
    </submittedName>
</protein>
<comment type="caution">
    <text evidence="2">The sequence shown here is derived from an EMBL/GenBank/DDBJ whole genome shotgun (WGS) entry which is preliminary data.</text>
</comment>
<gene>
    <name evidence="2" type="ORF">PACLA_8A021727</name>
</gene>
<keyword evidence="3" id="KW-1185">Reference proteome</keyword>
<organism evidence="2 3">
    <name type="scientific">Paramuricea clavata</name>
    <name type="common">Red gorgonian</name>
    <name type="synonym">Violescent sea-whip</name>
    <dbReference type="NCBI Taxonomy" id="317549"/>
    <lineage>
        <taxon>Eukaryota</taxon>
        <taxon>Metazoa</taxon>
        <taxon>Cnidaria</taxon>
        <taxon>Anthozoa</taxon>
        <taxon>Octocorallia</taxon>
        <taxon>Malacalcyonacea</taxon>
        <taxon>Plexauridae</taxon>
        <taxon>Paramuricea</taxon>
    </lineage>
</organism>
<dbReference type="Proteomes" id="UP001152795">
    <property type="component" value="Unassembled WGS sequence"/>
</dbReference>